<evidence type="ECO:0000313" key="4">
    <source>
        <dbReference type="Proteomes" id="UP000663852"/>
    </source>
</evidence>
<dbReference type="OrthoDB" id="9990982at2759"/>
<reference evidence="1" key="1">
    <citation type="submission" date="2021-02" db="EMBL/GenBank/DDBJ databases">
        <authorList>
            <person name="Nowell W R."/>
        </authorList>
    </citation>
    <scope>NUCLEOTIDE SEQUENCE</scope>
</reference>
<dbReference type="EMBL" id="CAJNOR010016056">
    <property type="protein sequence ID" value="CAF1684055.1"/>
    <property type="molecule type" value="Genomic_DNA"/>
</dbReference>
<protein>
    <submittedName>
        <fullName evidence="1">Uncharacterized protein</fullName>
    </submittedName>
</protein>
<name>A0A815ED07_ADIRI</name>
<keyword evidence="3" id="KW-1185">Reference proteome</keyword>
<dbReference type="Proteomes" id="UP000663852">
    <property type="component" value="Unassembled WGS sequence"/>
</dbReference>
<organism evidence="1 4">
    <name type="scientific">Adineta ricciae</name>
    <name type="common">Rotifer</name>
    <dbReference type="NCBI Taxonomy" id="249248"/>
    <lineage>
        <taxon>Eukaryota</taxon>
        <taxon>Metazoa</taxon>
        <taxon>Spiralia</taxon>
        <taxon>Gnathifera</taxon>
        <taxon>Rotifera</taxon>
        <taxon>Eurotatoria</taxon>
        <taxon>Bdelloidea</taxon>
        <taxon>Adinetida</taxon>
        <taxon>Adinetidae</taxon>
        <taxon>Adineta</taxon>
    </lineage>
</organism>
<proteinExistence type="predicted"/>
<comment type="caution">
    <text evidence="1">The sequence shown here is derived from an EMBL/GenBank/DDBJ whole genome shotgun (WGS) entry which is preliminary data.</text>
</comment>
<evidence type="ECO:0000313" key="1">
    <source>
        <dbReference type="EMBL" id="CAF1309733.1"/>
    </source>
</evidence>
<sequence>MILQNKILQVKNYIDGQYQYCLESNDLSLEKQFVYKFTLPRFGHKCQYELYYYDETFATFYEIVREYYYQQRNNEEALTCYTILKCNRGHSPACLNWSEICDGVFNCLDGNSDEEHCWQLEFNQCEEGEYQCKNGRCIPNEFIYTGISSCECDDPLYNCATDSSELVFELEGAICETSFLTSNCDLLNPIFKLMRILKWKNISVL</sequence>
<accession>A0A815ED07</accession>
<evidence type="ECO:0000313" key="3">
    <source>
        <dbReference type="Proteomes" id="UP000663828"/>
    </source>
</evidence>
<gene>
    <name evidence="1" type="ORF">EDS130_LOCUS31071</name>
    <name evidence="2" type="ORF">XAT740_LOCUS61366</name>
</gene>
<dbReference type="AlphaFoldDB" id="A0A815ED07"/>
<dbReference type="Proteomes" id="UP000663828">
    <property type="component" value="Unassembled WGS sequence"/>
</dbReference>
<dbReference type="EMBL" id="CAJNOJ010000224">
    <property type="protein sequence ID" value="CAF1309733.1"/>
    <property type="molecule type" value="Genomic_DNA"/>
</dbReference>
<evidence type="ECO:0000313" key="2">
    <source>
        <dbReference type="EMBL" id="CAF1684055.1"/>
    </source>
</evidence>